<dbReference type="GO" id="GO:0003700">
    <property type="term" value="F:DNA-binding transcription factor activity"/>
    <property type="evidence" value="ECO:0007669"/>
    <property type="project" value="TreeGrafter"/>
</dbReference>
<dbReference type="InterPro" id="IPR014710">
    <property type="entry name" value="RmlC-like_jellyroll"/>
</dbReference>
<dbReference type="Gene3D" id="2.60.120.10">
    <property type="entry name" value="Jelly Rolls"/>
    <property type="match status" value="1"/>
</dbReference>
<dbReference type="GO" id="GO:0005829">
    <property type="term" value="C:cytosol"/>
    <property type="evidence" value="ECO:0007669"/>
    <property type="project" value="TreeGrafter"/>
</dbReference>
<comment type="caution">
    <text evidence="2">The sequence shown here is derived from an EMBL/GenBank/DDBJ whole genome shotgun (WGS) entry which is preliminary data.</text>
</comment>
<dbReference type="Proteomes" id="UP001165667">
    <property type="component" value="Unassembled WGS sequence"/>
</dbReference>
<dbReference type="PROSITE" id="PS50042">
    <property type="entry name" value="CNMP_BINDING_3"/>
    <property type="match status" value="1"/>
</dbReference>
<dbReference type="RefSeq" id="WP_282588222.1">
    <property type="nucleotide sequence ID" value="NZ_JAMOIM010000034.1"/>
</dbReference>
<organism evidence="2 3">
    <name type="scientific">Lichenifustis flavocetrariae</name>
    <dbReference type="NCBI Taxonomy" id="2949735"/>
    <lineage>
        <taxon>Bacteria</taxon>
        <taxon>Pseudomonadati</taxon>
        <taxon>Pseudomonadota</taxon>
        <taxon>Alphaproteobacteria</taxon>
        <taxon>Hyphomicrobiales</taxon>
        <taxon>Lichenihabitantaceae</taxon>
        <taxon>Lichenifustis</taxon>
    </lineage>
</organism>
<protein>
    <submittedName>
        <fullName evidence="2">Cyclic nucleotide-binding domain-containing protein</fullName>
    </submittedName>
</protein>
<evidence type="ECO:0000313" key="2">
    <source>
        <dbReference type="EMBL" id="MCW6511843.1"/>
    </source>
</evidence>
<name>A0AA41Z7C9_9HYPH</name>
<dbReference type="PANTHER" id="PTHR24567">
    <property type="entry name" value="CRP FAMILY TRANSCRIPTIONAL REGULATORY PROTEIN"/>
    <property type="match status" value="1"/>
</dbReference>
<keyword evidence="3" id="KW-1185">Reference proteome</keyword>
<reference evidence="2" key="1">
    <citation type="submission" date="2022-05" db="EMBL/GenBank/DDBJ databases">
        <authorList>
            <person name="Pankratov T."/>
        </authorList>
    </citation>
    <scope>NUCLEOTIDE SEQUENCE</scope>
    <source>
        <strain evidence="2">BP6-180914</strain>
    </source>
</reference>
<dbReference type="SUPFAM" id="SSF51206">
    <property type="entry name" value="cAMP-binding domain-like"/>
    <property type="match status" value="1"/>
</dbReference>
<dbReference type="CDD" id="cd00038">
    <property type="entry name" value="CAP_ED"/>
    <property type="match status" value="1"/>
</dbReference>
<accession>A0AA41Z7C9</accession>
<dbReference type="EMBL" id="JAMOIM010000034">
    <property type="protein sequence ID" value="MCW6511843.1"/>
    <property type="molecule type" value="Genomic_DNA"/>
</dbReference>
<dbReference type="SMART" id="SM00100">
    <property type="entry name" value="cNMP"/>
    <property type="match status" value="1"/>
</dbReference>
<feature type="domain" description="Cyclic nucleotide-binding" evidence="1">
    <location>
        <begin position="36"/>
        <end position="146"/>
    </location>
</feature>
<evidence type="ECO:0000259" key="1">
    <source>
        <dbReference type="PROSITE" id="PS50042"/>
    </source>
</evidence>
<dbReference type="Pfam" id="PF00027">
    <property type="entry name" value="cNMP_binding"/>
    <property type="match status" value="1"/>
</dbReference>
<dbReference type="InterPro" id="IPR000595">
    <property type="entry name" value="cNMP-bd_dom"/>
</dbReference>
<proteinExistence type="predicted"/>
<evidence type="ECO:0000313" key="3">
    <source>
        <dbReference type="Proteomes" id="UP001165667"/>
    </source>
</evidence>
<dbReference type="AlphaFoldDB" id="A0AA41Z7C9"/>
<dbReference type="PANTHER" id="PTHR24567:SF74">
    <property type="entry name" value="HTH-TYPE TRANSCRIPTIONAL REGULATOR ARCR"/>
    <property type="match status" value="1"/>
</dbReference>
<dbReference type="InterPro" id="IPR018490">
    <property type="entry name" value="cNMP-bd_dom_sf"/>
</dbReference>
<gene>
    <name evidence="2" type="ORF">M8523_28190</name>
</gene>
<sequence>MLLQIVRQFRAAGIVGAEVRRRSLEEEKRDAIAIPLFRALTPEQIALLAAVTLKRTLLPEDVLFTEGSSGDSPFIVVSGIFEVARNLAGASTVVGRIGPDDYIGEIALLTGAPYGAGAKAITDAVVLELRSDDLRPLMASDPDLLHAFEISARRGQSILQRSVAASVGAHAIAAPDLFSRIKSYFAVR</sequence>
<dbReference type="InterPro" id="IPR050397">
    <property type="entry name" value="Env_Response_Regulators"/>
</dbReference>